<evidence type="ECO:0000313" key="1">
    <source>
        <dbReference type="EMBL" id="MER6982966.1"/>
    </source>
</evidence>
<sequence length="43" mass="4770">MRLRARWILAGAQIARRARETELPPLLTAIEVLAVTLTGRTPS</sequence>
<accession>A0ABV1WGQ9</accession>
<dbReference type="RefSeq" id="WP_279634650.1">
    <property type="nucleotide sequence ID" value="NZ_MUBM01000029.1"/>
</dbReference>
<gene>
    <name evidence="1" type="ORF">ABT317_39905</name>
</gene>
<reference evidence="1 2" key="1">
    <citation type="submission" date="2024-06" db="EMBL/GenBank/DDBJ databases">
        <title>The Natural Products Discovery Center: Release of the First 8490 Sequenced Strains for Exploring Actinobacteria Biosynthetic Diversity.</title>
        <authorList>
            <person name="Kalkreuter E."/>
            <person name="Kautsar S.A."/>
            <person name="Yang D."/>
            <person name="Bader C.D."/>
            <person name="Teijaro C.N."/>
            <person name="Fluegel L."/>
            <person name="Davis C.M."/>
            <person name="Simpson J.R."/>
            <person name="Lauterbach L."/>
            <person name="Steele A.D."/>
            <person name="Gui C."/>
            <person name="Meng S."/>
            <person name="Li G."/>
            <person name="Viehrig K."/>
            <person name="Ye F."/>
            <person name="Su P."/>
            <person name="Kiefer A.F."/>
            <person name="Nichols A."/>
            <person name="Cepeda A.J."/>
            <person name="Yan W."/>
            <person name="Fan B."/>
            <person name="Jiang Y."/>
            <person name="Adhikari A."/>
            <person name="Zheng C.-J."/>
            <person name="Schuster L."/>
            <person name="Cowan T.M."/>
            <person name="Smanski M.J."/>
            <person name="Chevrette M.G."/>
            <person name="De Carvalho L.P.S."/>
            <person name="Shen B."/>
        </authorList>
    </citation>
    <scope>NUCLEOTIDE SEQUENCE [LARGE SCALE GENOMIC DNA]</scope>
    <source>
        <strain evidence="1 2">NPDC000634</strain>
    </source>
</reference>
<protein>
    <submittedName>
        <fullName evidence="1">Uncharacterized protein</fullName>
    </submittedName>
</protein>
<comment type="caution">
    <text evidence="1">The sequence shown here is derived from an EMBL/GenBank/DDBJ whole genome shotgun (WGS) entry which is preliminary data.</text>
</comment>
<dbReference type="Proteomes" id="UP001458415">
    <property type="component" value="Unassembled WGS sequence"/>
</dbReference>
<proteinExistence type="predicted"/>
<organism evidence="1 2">
    <name type="scientific">Streptomyces carpinensis</name>
    <dbReference type="NCBI Taxonomy" id="66369"/>
    <lineage>
        <taxon>Bacteria</taxon>
        <taxon>Bacillati</taxon>
        <taxon>Actinomycetota</taxon>
        <taxon>Actinomycetes</taxon>
        <taxon>Kitasatosporales</taxon>
        <taxon>Streptomycetaceae</taxon>
        <taxon>Streptomyces</taxon>
    </lineage>
</organism>
<name>A0ABV1WGQ9_9ACTN</name>
<evidence type="ECO:0000313" key="2">
    <source>
        <dbReference type="Proteomes" id="UP001458415"/>
    </source>
</evidence>
<keyword evidence="2" id="KW-1185">Reference proteome</keyword>
<dbReference type="EMBL" id="JBEPCU010001202">
    <property type="protein sequence ID" value="MER6982966.1"/>
    <property type="molecule type" value="Genomic_DNA"/>
</dbReference>